<dbReference type="SUPFAM" id="SSF52540">
    <property type="entry name" value="P-loop containing nucleoside triphosphate hydrolases"/>
    <property type="match status" value="1"/>
</dbReference>
<evidence type="ECO:0000313" key="9">
    <source>
        <dbReference type="Proteomes" id="UP001457282"/>
    </source>
</evidence>
<dbReference type="Gene3D" id="1.10.10.10">
    <property type="entry name" value="Winged helix-like DNA-binding domain superfamily/Winged helix DNA-binding domain"/>
    <property type="match status" value="1"/>
</dbReference>
<sequence length="898" mass="102236">MAGIFSINLSSDAIVSRCWDSIVGRQHYVSKLQQNLQVLTTCLEELKCLKNDVKRKVEVAEQQPYMKRLDQVQSWILKVETMETQVRQVLNDGIQHIEKLCCGGCCSKNYISSYRYGKKVVKKLQQVSALKSAGVFQEVAERLPAPLVSQRPIEPIVGMESMFDMVWSHVEDEEVGVIGLYGMGGVGKTTLLTKIYNNFLHTPNDFNLVIWVVVSKDFKLDNIQNKIGERIGFSDETWKRQGQDEKAEDIAMVLGTKKFVLFLDDMWERVEITKVGVPFPDKQNKCKVVFTTRSEDVCGLMDAHVKIKVECLASEKAWTLFQQKVGKEALLVHPDIPTRAKVVAKECGGLPLALITVGRAMACKKTPEEWDHAIQVLKKSASEFSGMEDKVLRLLKFSYDSLPSEKVRSCFLYCALFPEDFLIPKDTLLNCWMGEEIWDEYANVHEGRRESYHIIGVLLNVCLLEEYKGNFVKMHDVIRDMALWLACDPAKTNESFLVHACADLIEAPNIEKWKSAKRISLMSNRMEHLVEIPNSPTLLTLFLGGNNLKMIDDGFFNHMPTLQVLDLSDNKDLTRLPCGVSNLVSLQHLNLSETGIRELSDEMKSLSKLKYLNLEFTGKLDSVPPNLISSFPMLKVLRLFKCGSSDKILFEGEISMIEELQGLKHFDVLTLSIRSTSCFQKFLKYHRLVNCTETLLLRDQNNCSSFLDLTSLLDMKNLDLLQISEYPKLEEIEIDWAGRETNDPQNSIMRNQSCYIALQHVSVSSCFQLTDVTWLIYATNLISLYVYGCSEMREIINNQRLAANVVKELKPFAKLSVLDLWGLPLLSSICKSALPFPCLSEIRITECRALKALPLNSSSARGCNLIIRGEEWWWNSLYWPNEGVRNAFLPCFRRLGRN</sequence>
<evidence type="ECO:0000256" key="1">
    <source>
        <dbReference type="ARBA" id="ARBA00008894"/>
    </source>
</evidence>
<evidence type="ECO:0000256" key="5">
    <source>
        <dbReference type="ARBA" id="ARBA00022821"/>
    </source>
</evidence>
<dbReference type="Pfam" id="PF13855">
    <property type="entry name" value="LRR_8"/>
    <property type="match status" value="1"/>
</dbReference>
<dbReference type="AlphaFoldDB" id="A0AAW1WEM5"/>
<evidence type="ECO:0000256" key="4">
    <source>
        <dbReference type="ARBA" id="ARBA00022741"/>
    </source>
</evidence>
<keyword evidence="4" id="KW-0547">Nucleotide-binding</keyword>
<dbReference type="Gene3D" id="3.80.10.10">
    <property type="entry name" value="Ribonuclease Inhibitor"/>
    <property type="match status" value="2"/>
</dbReference>
<gene>
    <name evidence="8" type="ORF">M0R45_031659</name>
</gene>
<dbReference type="SUPFAM" id="SSF52058">
    <property type="entry name" value="L domain-like"/>
    <property type="match status" value="1"/>
</dbReference>
<dbReference type="InterPro" id="IPR027417">
    <property type="entry name" value="P-loop_NTPase"/>
</dbReference>
<dbReference type="Gene3D" id="1.10.8.430">
    <property type="entry name" value="Helical domain of apoptotic protease-activating factors"/>
    <property type="match status" value="1"/>
</dbReference>
<keyword evidence="3" id="KW-0677">Repeat</keyword>
<dbReference type="GO" id="GO:0005524">
    <property type="term" value="F:ATP binding"/>
    <property type="evidence" value="ECO:0007669"/>
    <property type="project" value="UniProtKB-KW"/>
</dbReference>
<dbReference type="Pfam" id="PF00931">
    <property type="entry name" value="NB-ARC"/>
    <property type="match status" value="1"/>
</dbReference>
<dbReference type="InterPro" id="IPR001611">
    <property type="entry name" value="Leu-rich_rpt"/>
</dbReference>
<organism evidence="8 9">
    <name type="scientific">Rubus argutus</name>
    <name type="common">Southern blackberry</name>
    <dbReference type="NCBI Taxonomy" id="59490"/>
    <lineage>
        <taxon>Eukaryota</taxon>
        <taxon>Viridiplantae</taxon>
        <taxon>Streptophyta</taxon>
        <taxon>Embryophyta</taxon>
        <taxon>Tracheophyta</taxon>
        <taxon>Spermatophyta</taxon>
        <taxon>Magnoliopsida</taxon>
        <taxon>eudicotyledons</taxon>
        <taxon>Gunneridae</taxon>
        <taxon>Pentapetalae</taxon>
        <taxon>rosids</taxon>
        <taxon>fabids</taxon>
        <taxon>Rosales</taxon>
        <taxon>Rosaceae</taxon>
        <taxon>Rosoideae</taxon>
        <taxon>Rosoideae incertae sedis</taxon>
        <taxon>Rubus</taxon>
    </lineage>
</organism>
<evidence type="ECO:0000256" key="3">
    <source>
        <dbReference type="ARBA" id="ARBA00022737"/>
    </source>
</evidence>
<evidence type="ECO:0000256" key="2">
    <source>
        <dbReference type="ARBA" id="ARBA00022614"/>
    </source>
</evidence>
<dbReference type="InterPro" id="IPR032675">
    <property type="entry name" value="LRR_dom_sf"/>
</dbReference>
<reference evidence="8 9" key="1">
    <citation type="journal article" date="2023" name="G3 (Bethesda)">
        <title>A chromosome-length genome assembly and annotation of blackberry (Rubus argutus, cv. 'Hillquist').</title>
        <authorList>
            <person name="Bruna T."/>
            <person name="Aryal R."/>
            <person name="Dudchenko O."/>
            <person name="Sargent D.J."/>
            <person name="Mead D."/>
            <person name="Buti M."/>
            <person name="Cavallini A."/>
            <person name="Hytonen T."/>
            <person name="Andres J."/>
            <person name="Pham M."/>
            <person name="Weisz D."/>
            <person name="Mascagni F."/>
            <person name="Usai G."/>
            <person name="Natali L."/>
            <person name="Bassil N."/>
            <person name="Fernandez G.E."/>
            <person name="Lomsadze A."/>
            <person name="Armour M."/>
            <person name="Olukolu B."/>
            <person name="Poorten T."/>
            <person name="Britton C."/>
            <person name="Davik J."/>
            <person name="Ashrafi H."/>
            <person name="Aiden E.L."/>
            <person name="Borodovsky M."/>
            <person name="Worthington M."/>
        </authorList>
    </citation>
    <scope>NUCLEOTIDE SEQUENCE [LARGE SCALE GENOMIC DNA]</scope>
    <source>
        <strain evidence="8">PI 553951</strain>
    </source>
</reference>
<evidence type="ECO:0000259" key="7">
    <source>
        <dbReference type="Pfam" id="PF00931"/>
    </source>
</evidence>
<proteinExistence type="inferred from homology"/>
<name>A0AAW1WEM5_RUBAR</name>
<evidence type="ECO:0000256" key="6">
    <source>
        <dbReference type="ARBA" id="ARBA00022840"/>
    </source>
</evidence>
<feature type="domain" description="NB-ARC" evidence="7">
    <location>
        <begin position="160"/>
        <end position="328"/>
    </location>
</feature>
<dbReference type="InterPro" id="IPR036388">
    <property type="entry name" value="WH-like_DNA-bd_sf"/>
</dbReference>
<dbReference type="GO" id="GO:0006952">
    <property type="term" value="P:defense response"/>
    <property type="evidence" value="ECO:0007669"/>
    <property type="project" value="UniProtKB-KW"/>
</dbReference>
<dbReference type="Gene3D" id="3.40.50.300">
    <property type="entry name" value="P-loop containing nucleotide triphosphate hydrolases"/>
    <property type="match status" value="1"/>
</dbReference>
<dbReference type="Proteomes" id="UP001457282">
    <property type="component" value="Unassembled WGS sequence"/>
</dbReference>
<dbReference type="EMBL" id="JBEDUW010000006">
    <property type="protein sequence ID" value="KAK9923229.1"/>
    <property type="molecule type" value="Genomic_DNA"/>
</dbReference>
<dbReference type="PANTHER" id="PTHR33463:SF220">
    <property type="entry name" value="NB-ARC DOMAIN-CONTAINING PROTEIN"/>
    <property type="match status" value="1"/>
</dbReference>
<dbReference type="InterPro" id="IPR042197">
    <property type="entry name" value="Apaf_helical"/>
</dbReference>
<comment type="similarity">
    <text evidence="1">Belongs to the disease resistance NB-LRR family.</text>
</comment>
<keyword evidence="6" id="KW-0067">ATP-binding</keyword>
<dbReference type="FunFam" id="1.10.8.430:FF:000003">
    <property type="entry name" value="Probable disease resistance protein At5g66910"/>
    <property type="match status" value="1"/>
</dbReference>
<keyword evidence="9" id="KW-1185">Reference proteome</keyword>
<protein>
    <recommendedName>
        <fullName evidence="7">NB-ARC domain-containing protein</fullName>
    </recommendedName>
</protein>
<dbReference type="PANTHER" id="PTHR33463">
    <property type="entry name" value="NB-ARC DOMAIN-CONTAINING PROTEIN-RELATED"/>
    <property type="match status" value="1"/>
</dbReference>
<dbReference type="InterPro" id="IPR050905">
    <property type="entry name" value="Plant_NBS-LRR"/>
</dbReference>
<comment type="caution">
    <text evidence="8">The sequence shown here is derived from an EMBL/GenBank/DDBJ whole genome shotgun (WGS) entry which is preliminary data.</text>
</comment>
<keyword evidence="5" id="KW-0611">Plant defense</keyword>
<accession>A0AAW1WEM5</accession>
<dbReference type="GO" id="GO:0043531">
    <property type="term" value="F:ADP binding"/>
    <property type="evidence" value="ECO:0007669"/>
    <property type="project" value="InterPro"/>
</dbReference>
<dbReference type="PRINTS" id="PR00364">
    <property type="entry name" value="DISEASERSIST"/>
</dbReference>
<keyword evidence="2" id="KW-0433">Leucine-rich repeat</keyword>
<evidence type="ECO:0000313" key="8">
    <source>
        <dbReference type="EMBL" id="KAK9923229.1"/>
    </source>
</evidence>
<dbReference type="InterPro" id="IPR002182">
    <property type="entry name" value="NB-ARC"/>
</dbReference>
<dbReference type="FunFam" id="3.40.50.300:FF:001091">
    <property type="entry name" value="Probable disease resistance protein At1g61300"/>
    <property type="match status" value="1"/>
</dbReference>
<dbReference type="FunFam" id="1.10.10.10:FF:000322">
    <property type="entry name" value="Probable disease resistance protein At1g63360"/>
    <property type="match status" value="1"/>
</dbReference>